<feature type="compositionally biased region" description="Basic and acidic residues" evidence="1">
    <location>
        <begin position="120"/>
        <end position="136"/>
    </location>
</feature>
<dbReference type="OrthoDB" id="10444973at2759"/>
<accession>A0A485LJD8</accession>
<reference evidence="2" key="2">
    <citation type="submission" date="2019-06" db="EMBL/GenBank/DDBJ databases">
        <title>Genomics analysis of Aphanomyces spp. identifies a new class of oomycete effector associated with host adaptation.</title>
        <authorList>
            <person name="Gaulin E."/>
        </authorList>
    </citation>
    <scope>NUCLEOTIDE SEQUENCE</scope>
    <source>
        <strain evidence="2">CBS 578.67</strain>
    </source>
</reference>
<dbReference type="EMBL" id="CAADRA010007019">
    <property type="protein sequence ID" value="VFT98350.1"/>
    <property type="molecule type" value="Genomic_DNA"/>
</dbReference>
<feature type="compositionally biased region" description="Basic and acidic residues" evidence="1">
    <location>
        <begin position="187"/>
        <end position="287"/>
    </location>
</feature>
<dbReference type="EMBL" id="VJMH01006993">
    <property type="protein sequence ID" value="KAF0686494.1"/>
    <property type="molecule type" value="Genomic_DNA"/>
</dbReference>
<gene>
    <name evidence="3" type="primary">Aste57867_21681</name>
    <name evidence="2" type="ORF">As57867_021612</name>
    <name evidence="3" type="ORF">ASTE57867_21681</name>
</gene>
<feature type="region of interest" description="Disordered" evidence="1">
    <location>
        <begin position="170"/>
        <end position="287"/>
    </location>
</feature>
<organism evidence="3 4">
    <name type="scientific">Aphanomyces stellatus</name>
    <dbReference type="NCBI Taxonomy" id="120398"/>
    <lineage>
        <taxon>Eukaryota</taxon>
        <taxon>Sar</taxon>
        <taxon>Stramenopiles</taxon>
        <taxon>Oomycota</taxon>
        <taxon>Saprolegniomycetes</taxon>
        <taxon>Saprolegniales</taxon>
        <taxon>Verrucalvaceae</taxon>
        <taxon>Aphanomyces</taxon>
    </lineage>
</organism>
<keyword evidence="4" id="KW-1185">Reference proteome</keyword>
<dbReference type="Proteomes" id="UP000332933">
    <property type="component" value="Unassembled WGS sequence"/>
</dbReference>
<proteinExistence type="predicted"/>
<protein>
    <submittedName>
        <fullName evidence="3">Aste57867_21681 protein</fullName>
    </submittedName>
</protein>
<feature type="region of interest" description="Disordered" evidence="1">
    <location>
        <begin position="119"/>
        <end position="144"/>
    </location>
</feature>
<name>A0A485LJD8_9STRA</name>
<evidence type="ECO:0000313" key="2">
    <source>
        <dbReference type="EMBL" id="KAF0686494.1"/>
    </source>
</evidence>
<evidence type="ECO:0000256" key="1">
    <source>
        <dbReference type="SAM" id="MobiDB-lite"/>
    </source>
</evidence>
<evidence type="ECO:0000313" key="3">
    <source>
        <dbReference type="EMBL" id="VFT98350.1"/>
    </source>
</evidence>
<reference evidence="3 4" key="1">
    <citation type="submission" date="2019-03" db="EMBL/GenBank/DDBJ databases">
        <authorList>
            <person name="Gaulin E."/>
            <person name="Dumas B."/>
        </authorList>
    </citation>
    <scope>NUCLEOTIDE SEQUENCE [LARGE SCALE GENOMIC DNA]</scope>
    <source>
        <strain evidence="3">CBS 568.67</strain>
    </source>
</reference>
<dbReference type="AlphaFoldDB" id="A0A485LJD8"/>
<evidence type="ECO:0000313" key="4">
    <source>
        <dbReference type="Proteomes" id="UP000332933"/>
    </source>
</evidence>
<sequence length="471" mass="54346">MGRCRIIFKRKSPNNPWGYSRAPSPSINNTDKHTILQLSKSHFRMMTITVSIPNPFVRKFALNLEILGYSGLSQQTAYTSEDMYSQSQTMVSASYSQISQDEQPIPLSSLLQSRYSRMLMESESKEPKHQLERPQDDAQENSDFSGHIRDSQLERQSLGSSVQAMLREKQKEMDEKLTKTNAKKRKLEALAEEKKQRRDAKEMQRQKEQLEKLERRKVKQEIETQKEAERQARKLEKRRQREELENSKAMRKEEKRLHLELEKEEEMKERKKQEELKAARRQNKDKAAAKRELEFKALQTRILKLEHQLTAESKDMSTMSAHVLALTKTTKDLLAENKKLVKVVQDHKRMVSDGTSRLKVSIGAVRDTISETTDALQQTAREWISRDIKMQHPTATTPPVNRALAIEACASIQTAVSAVDMFAIVEPTTALKAESSSDENDPLAYGSTFAFDMIQNARDKRRRKQQKLGRA</sequence>